<evidence type="ECO:0008006" key="4">
    <source>
        <dbReference type="Google" id="ProtNLM"/>
    </source>
</evidence>
<evidence type="ECO:0000313" key="3">
    <source>
        <dbReference type="Proteomes" id="UP000253606"/>
    </source>
</evidence>
<dbReference type="InterPro" id="IPR016024">
    <property type="entry name" value="ARM-type_fold"/>
</dbReference>
<protein>
    <recommendedName>
        <fullName evidence="4">HEAT repeat domain-containing protein</fullName>
    </recommendedName>
</protein>
<dbReference type="PANTHER" id="PTHR12697:SF5">
    <property type="entry name" value="DEOXYHYPUSINE HYDROXYLASE"/>
    <property type="match status" value="1"/>
</dbReference>
<dbReference type="SUPFAM" id="SSF48371">
    <property type="entry name" value="ARM repeat"/>
    <property type="match status" value="1"/>
</dbReference>
<dbReference type="InterPro" id="IPR011989">
    <property type="entry name" value="ARM-like"/>
</dbReference>
<gene>
    <name evidence="2" type="ORF">ACPOL_2601</name>
</gene>
<evidence type="ECO:0000313" key="2">
    <source>
        <dbReference type="EMBL" id="AXC11917.1"/>
    </source>
</evidence>
<evidence type="ECO:0000256" key="1">
    <source>
        <dbReference type="SAM" id="MobiDB-lite"/>
    </source>
</evidence>
<organism evidence="2 3">
    <name type="scientific">Acidisarcina polymorpha</name>
    <dbReference type="NCBI Taxonomy" id="2211140"/>
    <lineage>
        <taxon>Bacteria</taxon>
        <taxon>Pseudomonadati</taxon>
        <taxon>Acidobacteriota</taxon>
        <taxon>Terriglobia</taxon>
        <taxon>Terriglobales</taxon>
        <taxon>Acidobacteriaceae</taxon>
        <taxon>Acidisarcina</taxon>
    </lineage>
</organism>
<dbReference type="KEGG" id="abas:ACPOL_2601"/>
<sequence length="420" mass="45387">MSSQETSCRGAVNENSETRGSESACGQAPPRQIRNIQGLVGALTAADPATRFDALRAIQAQPQAALAFGTYKGRDVIDILLAQAGFAEGTMEWMSWVGALASFREPRVTDFFVDTIATAESAQLIFSASRYLAEDDPAVLRSRLLPLLLQNDNPVRARAVAPLIGRSSSSPAAARLRVAILTEAENCPAPTLDQSNADLWLAELAGPFWREAQVTLRVQGQSAWITLAQGWNGLTENNQLWLLRWGVEDFPGMVAGVIPEALRSNSDTVRIEALRVLAALQETGVPDSISASALSLLDDPDPEVREAVVLAAPPGLDWRALLDRETIPSVRRACVSQLVRSEATKAIPDLVGLLRSDDWQMRTVAAQALVKLGSPGAEAVKLLVHDENPTVRVAAVRVLLDLKQDAWLEDEFLTFSRPSG</sequence>
<dbReference type="EMBL" id="CP030840">
    <property type="protein sequence ID" value="AXC11917.1"/>
    <property type="molecule type" value="Genomic_DNA"/>
</dbReference>
<keyword evidence="3" id="KW-1185">Reference proteome</keyword>
<dbReference type="PANTHER" id="PTHR12697">
    <property type="entry name" value="PBS LYASE HEAT-LIKE PROTEIN"/>
    <property type="match status" value="1"/>
</dbReference>
<accession>A0A2Z5FZJ0</accession>
<dbReference type="Proteomes" id="UP000253606">
    <property type="component" value="Chromosome"/>
</dbReference>
<name>A0A2Z5FZJ0_9BACT</name>
<dbReference type="RefSeq" id="WP_161557308.1">
    <property type="nucleotide sequence ID" value="NZ_CP030840.1"/>
</dbReference>
<dbReference type="GO" id="GO:0016491">
    <property type="term" value="F:oxidoreductase activity"/>
    <property type="evidence" value="ECO:0007669"/>
    <property type="project" value="TreeGrafter"/>
</dbReference>
<feature type="region of interest" description="Disordered" evidence="1">
    <location>
        <begin position="1"/>
        <end position="29"/>
    </location>
</feature>
<proteinExistence type="predicted"/>
<dbReference type="AlphaFoldDB" id="A0A2Z5FZJ0"/>
<dbReference type="Pfam" id="PF13646">
    <property type="entry name" value="HEAT_2"/>
    <property type="match status" value="1"/>
</dbReference>
<reference evidence="2 3" key="1">
    <citation type="journal article" date="2018" name="Front. Microbiol.">
        <title>Hydrolytic Capabilities as a Key to Environmental Success: Chitinolytic and Cellulolytic Acidobacteria From Acidic Sub-arctic Soils and Boreal Peatlands.</title>
        <authorList>
            <person name="Belova S.E."/>
            <person name="Ravin N.V."/>
            <person name="Pankratov T.A."/>
            <person name="Rakitin A.L."/>
            <person name="Ivanova A.A."/>
            <person name="Beletsky A.V."/>
            <person name="Mardanov A.V."/>
            <person name="Sinninghe Damste J.S."/>
            <person name="Dedysh S.N."/>
        </authorList>
    </citation>
    <scope>NUCLEOTIDE SEQUENCE [LARGE SCALE GENOMIC DNA]</scope>
    <source>
        <strain evidence="2 3">SBC82</strain>
    </source>
</reference>
<dbReference type="Gene3D" id="1.25.10.10">
    <property type="entry name" value="Leucine-rich Repeat Variant"/>
    <property type="match status" value="1"/>
</dbReference>